<gene>
    <name evidence="1" type="ORF">SPELUC_LOCUS5106</name>
</gene>
<name>A0ACA9LWM5_9GLOM</name>
<comment type="caution">
    <text evidence="1">The sequence shown here is derived from an EMBL/GenBank/DDBJ whole genome shotgun (WGS) entry which is preliminary data.</text>
</comment>
<dbReference type="Proteomes" id="UP000789366">
    <property type="component" value="Unassembled WGS sequence"/>
</dbReference>
<dbReference type="EMBL" id="CAJVPW010004974">
    <property type="protein sequence ID" value="CAG8548382.1"/>
    <property type="molecule type" value="Genomic_DNA"/>
</dbReference>
<accession>A0ACA9LWM5</accession>
<keyword evidence="2" id="KW-1185">Reference proteome</keyword>
<reference evidence="1" key="1">
    <citation type="submission" date="2021-06" db="EMBL/GenBank/DDBJ databases">
        <authorList>
            <person name="Kallberg Y."/>
            <person name="Tangrot J."/>
            <person name="Rosling A."/>
        </authorList>
    </citation>
    <scope>NUCLEOTIDE SEQUENCE</scope>
    <source>
        <strain evidence="1">28 12/20/2015</strain>
    </source>
</reference>
<sequence length="65" mass="7463">NKSLTVDELDDFQQALDLYSYSCGAPIFPDNHRMKEVIFVRTQISCDSPIEVLYYSSLKANKPTF</sequence>
<evidence type="ECO:0000313" key="2">
    <source>
        <dbReference type="Proteomes" id="UP000789366"/>
    </source>
</evidence>
<organism evidence="1 2">
    <name type="scientific">Cetraspora pellucida</name>
    <dbReference type="NCBI Taxonomy" id="1433469"/>
    <lineage>
        <taxon>Eukaryota</taxon>
        <taxon>Fungi</taxon>
        <taxon>Fungi incertae sedis</taxon>
        <taxon>Mucoromycota</taxon>
        <taxon>Glomeromycotina</taxon>
        <taxon>Glomeromycetes</taxon>
        <taxon>Diversisporales</taxon>
        <taxon>Gigasporaceae</taxon>
        <taxon>Cetraspora</taxon>
    </lineage>
</organism>
<evidence type="ECO:0000313" key="1">
    <source>
        <dbReference type="EMBL" id="CAG8548382.1"/>
    </source>
</evidence>
<protein>
    <submittedName>
        <fullName evidence="1">9246_t:CDS:1</fullName>
    </submittedName>
</protein>
<feature type="non-terminal residue" evidence="1">
    <location>
        <position position="1"/>
    </location>
</feature>
<proteinExistence type="predicted"/>